<dbReference type="AlphaFoldDB" id="A0AAV0Y0D1"/>
<evidence type="ECO:0000313" key="2">
    <source>
        <dbReference type="EMBL" id="CAI6374374.1"/>
    </source>
</evidence>
<comment type="caution">
    <text evidence="2">The sequence shown here is derived from an EMBL/GenBank/DDBJ whole genome shotgun (WGS) entry which is preliminary data.</text>
</comment>
<name>A0AAV0Y0D1_9HEMI</name>
<organism evidence="2 3">
    <name type="scientific">Macrosiphum euphorbiae</name>
    <name type="common">potato aphid</name>
    <dbReference type="NCBI Taxonomy" id="13131"/>
    <lineage>
        <taxon>Eukaryota</taxon>
        <taxon>Metazoa</taxon>
        <taxon>Ecdysozoa</taxon>
        <taxon>Arthropoda</taxon>
        <taxon>Hexapoda</taxon>
        <taxon>Insecta</taxon>
        <taxon>Pterygota</taxon>
        <taxon>Neoptera</taxon>
        <taxon>Paraneoptera</taxon>
        <taxon>Hemiptera</taxon>
        <taxon>Sternorrhyncha</taxon>
        <taxon>Aphidomorpha</taxon>
        <taxon>Aphidoidea</taxon>
        <taxon>Aphididae</taxon>
        <taxon>Macrosiphini</taxon>
        <taxon>Macrosiphum</taxon>
    </lineage>
</organism>
<sequence>MESFEFVILMTIWEKVLKPLSVVSKILQSPQTSLHQAVEYLQVCIEAIKKMRNSYEELVSSATELCSKWGISIIQENKRKKFAKRQYDSIDNDKRLYTIEENFRVSVFCPLLILLYFNYKRVSKDLKQFQEILTFYNH</sequence>
<gene>
    <name evidence="1" type="ORF">MEUPH1_LOCUS27140</name>
    <name evidence="2" type="ORF">MEUPH1_LOCUS28008</name>
</gene>
<dbReference type="EMBL" id="CARXXK010001096">
    <property type="protein sequence ID" value="CAI6373376.1"/>
    <property type="molecule type" value="Genomic_DNA"/>
</dbReference>
<protein>
    <submittedName>
        <fullName evidence="2">Uncharacterized protein</fullName>
    </submittedName>
</protein>
<proteinExistence type="predicted"/>
<dbReference type="Proteomes" id="UP001160148">
    <property type="component" value="Unassembled WGS sequence"/>
</dbReference>
<accession>A0AAV0Y0D1</accession>
<evidence type="ECO:0000313" key="3">
    <source>
        <dbReference type="Proteomes" id="UP001160148"/>
    </source>
</evidence>
<reference evidence="2 3" key="1">
    <citation type="submission" date="2023-01" db="EMBL/GenBank/DDBJ databases">
        <authorList>
            <person name="Whitehead M."/>
        </authorList>
    </citation>
    <scope>NUCLEOTIDE SEQUENCE [LARGE SCALE GENOMIC DNA]</scope>
</reference>
<evidence type="ECO:0000313" key="1">
    <source>
        <dbReference type="EMBL" id="CAI6373376.1"/>
    </source>
</evidence>
<dbReference type="EMBL" id="CARXXK010001200">
    <property type="protein sequence ID" value="CAI6374374.1"/>
    <property type="molecule type" value="Genomic_DNA"/>
</dbReference>
<keyword evidence="3" id="KW-1185">Reference proteome</keyword>